<protein>
    <recommendedName>
        <fullName evidence="5">Major facilitator superfamily (MFS) profile domain-containing protein</fullName>
    </recommendedName>
</protein>
<evidence type="ECO:0000256" key="3">
    <source>
        <dbReference type="ARBA" id="ARBA00023136"/>
    </source>
</evidence>
<sequence>MRDETEARWGAIFALWFAALCAAGQFAKVGVILPELGARWPGQGALLGLTVSVVGGMGIVFGTTAGLVVARAGARRLMIGALIAGGLISGVQALGLPFWAMLASRVVEGVAHLTVVVAGPVLIAGAAGPRHQAAAATLWSTYFGLAFTIVAIFGLPLVRAHGPEALWAVHGALTLVSAAVLAVVLPREVVLPAPPLRLGRLLADHLEIYRSPWLGAPAFGFIFYTLIFVAIVTVTPGLVPPESRGTTAALMPLLSILVSMSLGVQISRRLSAVLCAQLGFAGGAAAALLWAFATGPLAVLAACAMAASLGLSQGASFAAVPELNRSAEDRARASGALAQMGSLGNTLGTPILVTLIEAQGRGALTAFVLPVCLGGIAMHLWQANRRARAPR</sequence>
<dbReference type="CDD" id="cd06174">
    <property type="entry name" value="MFS"/>
    <property type="match status" value="1"/>
</dbReference>
<dbReference type="SUPFAM" id="SSF103473">
    <property type="entry name" value="MFS general substrate transporter"/>
    <property type="match status" value="1"/>
</dbReference>
<name>A0A1D9MD47_9RHOB</name>
<feature type="transmembrane region" description="Helical" evidence="4">
    <location>
        <begin position="271"/>
        <end position="293"/>
    </location>
</feature>
<evidence type="ECO:0000259" key="5">
    <source>
        <dbReference type="PROSITE" id="PS50850"/>
    </source>
</evidence>
<gene>
    <name evidence="6" type="ORF">LPB142_10585</name>
</gene>
<feature type="transmembrane region" description="Helical" evidence="4">
    <location>
        <begin position="165"/>
        <end position="185"/>
    </location>
</feature>
<keyword evidence="7" id="KW-1185">Reference proteome</keyword>
<dbReference type="RefSeq" id="WP_071166354.1">
    <property type="nucleotide sequence ID" value="NZ_CP017781.1"/>
</dbReference>
<dbReference type="Proteomes" id="UP000176562">
    <property type="component" value="Chromosome"/>
</dbReference>
<dbReference type="PROSITE" id="PS50850">
    <property type="entry name" value="MFS"/>
    <property type="match status" value="1"/>
</dbReference>
<feature type="transmembrane region" description="Helical" evidence="4">
    <location>
        <begin position="218"/>
        <end position="239"/>
    </location>
</feature>
<evidence type="ECO:0000313" key="7">
    <source>
        <dbReference type="Proteomes" id="UP000176562"/>
    </source>
</evidence>
<evidence type="ECO:0000256" key="1">
    <source>
        <dbReference type="ARBA" id="ARBA00022692"/>
    </source>
</evidence>
<dbReference type="STRING" id="1850250.LPB142_10585"/>
<evidence type="ECO:0000256" key="4">
    <source>
        <dbReference type="SAM" id="Phobius"/>
    </source>
</evidence>
<dbReference type="KEGG" id="rhp:LPB142_10585"/>
<dbReference type="Pfam" id="PF07690">
    <property type="entry name" value="MFS_1"/>
    <property type="match status" value="1"/>
</dbReference>
<reference evidence="6 7" key="1">
    <citation type="submission" date="2016-10" db="EMBL/GenBank/DDBJ databases">
        <title>Rhodobacter sp. LPB0142, isolated from sea water.</title>
        <authorList>
            <person name="Kim E."/>
            <person name="Yi H."/>
        </authorList>
    </citation>
    <scope>NUCLEOTIDE SEQUENCE [LARGE SCALE GENOMIC DNA]</scope>
    <source>
        <strain evidence="6 7">LPB0142</strain>
    </source>
</reference>
<evidence type="ECO:0000313" key="6">
    <source>
        <dbReference type="EMBL" id="AOZ69708.1"/>
    </source>
</evidence>
<dbReference type="GO" id="GO:0022857">
    <property type="term" value="F:transmembrane transporter activity"/>
    <property type="evidence" value="ECO:0007669"/>
    <property type="project" value="InterPro"/>
</dbReference>
<keyword evidence="1 4" id="KW-0812">Transmembrane</keyword>
<dbReference type="InterPro" id="IPR020846">
    <property type="entry name" value="MFS_dom"/>
</dbReference>
<feature type="transmembrane region" description="Helical" evidence="4">
    <location>
        <begin position="139"/>
        <end position="159"/>
    </location>
</feature>
<dbReference type="EMBL" id="CP017781">
    <property type="protein sequence ID" value="AOZ69708.1"/>
    <property type="molecule type" value="Genomic_DNA"/>
</dbReference>
<feature type="transmembrane region" description="Helical" evidence="4">
    <location>
        <begin position="245"/>
        <end position="264"/>
    </location>
</feature>
<feature type="transmembrane region" description="Helical" evidence="4">
    <location>
        <begin position="12"/>
        <end position="33"/>
    </location>
</feature>
<dbReference type="InterPro" id="IPR011701">
    <property type="entry name" value="MFS"/>
</dbReference>
<proteinExistence type="predicted"/>
<accession>A0A1D9MD47</accession>
<organism evidence="6 7">
    <name type="scientific">Rhodobacter xanthinilyticus</name>
    <dbReference type="NCBI Taxonomy" id="1850250"/>
    <lineage>
        <taxon>Bacteria</taxon>
        <taxon>Pseudomonadati</taxon>
        <taxon>Pseudomonadota</taxon>
        <taxon>Alphaproteobacteria</taxon>
        <taxon>Rhodobacterales</taxon>
        <taxon>Rhodobacter group</taxon>
        <taxon>Rhodobacter</taxon>
    </lineage>
</organism>
<dbReference type="AlphaFoldDB" id="A0A1D9MD47"/>
<keyword evidence="2 4" id="KW-1133">Transmembrane helix</keyword>
<feature type="domain" description="Major facilitator superfamily (MFS) profile" evidence="5">
    <location>
        <begin position="11"/>
        <end position="386"/>
    </location>
</feature>
<keyword evidence="3 4" id="KW-0472">Membrane</keyword>
<feature type="transmembrane region" description="Helical" evidence="4">
    <location>
        <begin position="362"/>
        <end position="381"/>
    </location>
</feature>
<evidence type="ECO:0000256" key="2">
    <source>
        <dbReference type="ARBA" id="ARBA00022989"/>
    </source>
</evidence>
<feature type="transmembrane region" description="Helical" evidence="4">
    <location>
        <begin position="333"/>
        <end position="356"/>
    </location>
</feature>
<dbReference type="Gene3D" id="1.20.1250.20">
    <property type="entry name" value="MFS general substrate transporter like domains"/>
    <property type="match status" value="1"/>
</dbReference>
<feature type="transmembrane region" description="Helical" evidence="4">
    <location>
        <begin position="77"/>
        <end position="100"/>
    </location>
</feature>
<feature type="transmembrane region" description="Helical" evidence="4">
    <location>
        <begin position="299"/>
        <end position="321"/>
    </location>
</feature>
<feature type="transmembrane region" description="Helical" evidence="4">
    <location>
        <begin position="106"/>
        <end position="127"/>
    </location>
</feature>
<feature type="transmembrane region" description="Helical" evidence="4">
    <location>
        <begin position="45"/>
        <end position="70"/>
    </location>
</feature>
<dbReference type="InterPro" id="IPR036259">
    <property type="entry name" value="MFS_trans_sf"/>
</dbReference>